<dbReference type="EMBL" id="CP042425">
    <property type="protein sequence ID" value="QEL15511.1"/>
    <property type="molecule type" value="Genomic_DNA"/>
</dbReference>
<dbReference type="RefSeq" id="WP_149110318.1">
    <property type="nucleotide sequence ID" value="NZ_CP042425.1"/>
</dbReference>
<sequence length="361" mass="39923">MLSNLLRRLRGPLLVLFALVALDLAVLATARTWDRHSPDDYAARVETCRQRRPDAVFVGGSVVSEGIVPREIVGANWQGEPLASAYALGLPGGTTSEFFHAVKAACQPPPRLLVYGITASDLNDSRHEPHGPASLMTFGDAVEWAKTRPDSRAWVLRQYALARASRVSSLWQYRHGIRMWAALQFDESTESAREAKELRRYSDALRGEDGYAPAAGFVEQRYDHVKATNGTLPPFAFLNKYKTGSHRTYLHKLICWAGDNAVSLVLVDMPVTEDLEKQYPEAFAEYRKLLAEEEAAHGLLVIRAHRDIVGITDAGFADTIHLNGVGATVLSRWLKAKLDEIGRPATLDDNRVRAQAGGDRP</sequence>
<dbReference type="AlphaFoldDB" id="A0A5C1A8G3"/>
<protein>
    <submittedName>
        <fullName evidence="1">Uncharacterized protein</fullName>
    </submittedName>
</protein>
<dbReference type="KEGG" id="lrs:PX52LOC_02435"/>
<reference evidence="2" key="1">
    <citation type="submission" date="2019-08" db="EMBL/GenBank/DDBJ databases">
        <title>Limnoglobus roseus gen. nov., sp. nov., a novel freshwater planctomycete with a giant genome from the family Gemmataceae.</title>
        <authorList>
            <person name="Kulichevskaya I.S."/>
            <person name="Naumoff D.G."/>
            <person name="Miroshnikov K."/>
            <person name="Ivanova A."/>
            <person name="Philippov D.A."/>
            <person name="Hakobyan A."/>
            <person name="Rijpstra I.C."/>
            <person name="Sinninghe Damste J.S."/>
            <person name="Liesack W."/>
            <person name="Dedysh S.N."/>
        </authorList>
    </citation>
    <scope>NUCLEOTIDE SEQUENCE [LARGE SCALE GENOMIC DNA]</scope>
    <source>
        <strain evidence="2">PX52</strain>
    </source>
</reference>
<dbReference type="Proteomes" id="UP000324974">
    <property type="component" value="Chromosome"/>
</dbReference>
<name>A0A5C1A8G3_9BACT</name>
<keyword evidence="2" id="KW-1185">Reference proteome</keyword>
<evidence type="ECO:0000313" key="1">
    <source>
        <dbReference type="EMBL" id="QEL15511.1"/>
    </source>
</evidence>
<accession>A0A5C1A8G3</accession>
<proteinExistence type="predicted"/>
<evidence type="ECO:0000313" key="2">
    <source>
        <dbReference type="Proteomes" id="UP000324974"/>
    </source>
</evidence>
<dbReference type="OrthoDB" id="266955at2"/>
<organism evidence="1 2">
    <name type="scientific">Limnoglobus roseus</name>
    <dbReference type="NCBI Taxonomy" id="2598579"/>
    <lineage>
        <taxon>Bacteria</taxon>
        <taxon>Pseudomonadati</taxon>
        <taxon>Planctomycetota</taxon>
        <taxon>Planctomycetia</taxon>
        <taxon>Gemmatales</taxon>
        <taxon>Gemmataceae</taxon>
        <taxon>Limnoglobus</taxon>
    </lineage>
</organism>
<gene>
    <name evidence="1" type="ORF">PX52LOC_02435</name>
</gene>
<dbReference type="SUPFAM" id="SSF52266">
    <property type="entry name" value="SGNH hydrolase"/>
    <property type="match status" value="1"/>
</dbReference>